<feature type="domain" description="SLH" evidence="1">
    <location>
        <begin position="762"/>
        <end position="825"/>
    </location>
</feature>
<dbReference type="Pfam" id="PF00395">
    <property type="entry name" value="SLH"/>
    <property type="match status" value="3"/>
</dbReference>
<dbReference type="Gene3D" id="2.60.120.200">
    <property type="match status" value="1"/>
</dbReference>
<dbReference type="InterPro" id="IPR013320">
    <property type="entry name" value="ConA-like_dom_sf"/>
</dbReference>
<evidence type="ECO:0000313" key="2">
    <source>
        <dbReference type="EMBL" id="OLR65022.1"/>
    </source>
</evidence>
<dbReference type="AlphaFoldDB" id="A0A1U7M017"/>
<reference evidence="2 3" key="1">
    <citation type="journal article" date="2016" name="Appl. Environ. Microbiol.">
        <title>Function and Phylogeny of Bacterial Butyryl Coenzyme A:Acetate Transferases and Their Diversity in the Proximal Colon of Swine.</title>
        <authorList>
            <person name="Trachsel J."/>
            <person name="Bayles D.O."/>
            <person name="Looft T."/>
            <person name="Levine U.Y."/>
            <person name="Allen H.K."/>
        </authorList>
    </citation>
    <scope>NUCLEOTIDE SEQUENCE [LARGE SCALE GENOMIC DNA]</scope>
    <source>
        <strain evidence="2 3">35-6-1</strain>
    </source>
</reference>
<evidence type="ECO:0000259" key="1">
    <source>
        <dbReference type="PROSITE" id="PS51272"/>
    </source>
</evidence>
<dbReference type="Proteomes" id="UP000187166">
    <property type="component" value="Unassembled WGS sequence"/>
</dbReference>
<organism evidence="2 3">
    <name type="scientific">Peptoniphilus porci</name>
    <dbReference type="NCBI Taxonomy" id="2652280"/>
    <lineage>
        <taxon>Bacteria</taxon>
        <taxon>Bacillati</taxon>
        <taxon>Bacillota</taxon>
        <taxon>Tissierellia</taxon>
        <taxon>Tissierellales</taxon>
        <taxon>Peptoniphilaceae</taxon>
        <taxon>Peptoniphilus</taxon>
    </lineage>
</organism>
<dbReference type="InterPro" id="IPR001119">
    <property type="entry name" value="SLH_dom"/>
</dbReference>
<dbReference type="Pfam" id="PF13385">
    <property type="entry name" value="Laminin_G_3"/>
    <property type="match status" value="1"/>
</dbReference>
<gene>
    <name evidence="2" type="ORF">BIV18_05585</name>
</gene>
<dbReference type="InterPro" id="IPR051918">
    <property type="entry name" value="STPP_CPPED1"/>
</dbReference>
<comment type="caution">
    <text evidence="2">The sequence shown here is derived from an EMBL/GenBank/DDBJ whole genome shotgun (WGS) entry which is preliminary data.</text>
</comment>
<keyword evidence="3" id="KW-1185">Reference proteome</keyword>
<protein>
    <recommendedName>
        <fullName evidence="1">SLH domain-containing protein</fullName>
    </recommendedName>
</protein>
<name>A0A1U7M017_9FIRM</name>
<dbReference type="PANTHER" id="PTHR43143:SF5">
    <property type="entry name" value="SECRETED PROTEIN"/>
    <property type="match status" value="1"/>
</dbReference>
<dbReference type="Pfam" id="PF00149">
    <property type="entry name" value="Metallophos"/>
    <property type="match status" value="1"/>
</dbReference>
<evidence type="ECO:0000313" key="3">
    <source>
        <dbReference type="Proteomes" id="UP000187166"/>
    </source>
</evidence>
<dbReference type="PANTHER" id="PTHR43143">
    <property type="entry name" value="METALLOPHOSPHOESTERASE, CALCINEURIN SUPERFAMILY"/>
    <property type="match status" value="1"/>
</dbReference>
<dbReference type="GO" id="GO:0016787">
    <property type="term" value="F:hydrolase activity"/>
    <property type="evidence" value="ECO:0007669"/>
    <property type="project" value="InterPro"/>
</dbReference>
<dbReference type="EMBL" id="MJIH01000001">
    <property type="protein sequence ID" value="OLR65022.1"/>
    <property type="molecule type" value="Genomic_DNA"/>
</dbReference>
<dbReference type="SUPFAM" id="SSF49899">
    <property type="entry name" value="Concanavalin A-like lectins/glucanases"/>
    <property type="match status" value="1"/>
</dbReference>
<feature type="domain" description="SLH" evidence="1">
    <location>
        <begin position="702"/>
        <end position="761"/>
    </location>
</feature>
<feature type="domain" description="SLH" evidence="1">
    <location>
        <begin position="827"/>
        <end position="881"/>
    </location>
</feature>
<dbReference type="STRING" id="1465756.BIV18_05585"/>
<dbReference type="InterPro" id="IPR029052">
    <property type="entry name" value="Metallo-depent_PP-like"/>
</dbReference>
<dbReference type="InterPro" id="IPR004843">
    <property type="entry name" value="Calcineurin-like_PHP"/>
</dbReference>
<accession>A0A1U7M017</accession>
<proteinExistence type="predicted"/>
<sequence>MKNNLKVKACSLFLFVAMWIFLMPNSIFAEKNVIAEWNFNRDNSTGSISEGDLIIKDASGNNNDLIMQTYTGGHLTNDKNAEKWEDYLKFSDESTNGKGSIEFSGVAKDKGADFITVNEAPINSEIFRDGYTIEILYYLPKDWTNNDKWMGILARQVADTKNVKTMDEPQLGSTSIAVSNCKEVQYLTANADDSHMMDSSVWSIAMDKGGQWYHVAITCDNEGNIKSYLNGAESFRNYDSTDKGAMKGIFADSNDGRFRVGSSWWKEGFQTLDKFLNGNIQTIKISRGALDKSKWIIPNPEKLAGDFGSNKEFSLENKNNYNFVFLPDTQNTIKFKKDVMNKAIEGLIKDADKGNIKAVSHLGDIVEDYDSKEQFEDSKNIFYKLADSKIKTMIIPGNHDYLPEAGFGYDNKAFYLNPNNRPRDLFYKEYYGKDSEFLEKANYVVNDSPSGRSSYMKVRAGSYEYLIIGLSWYDLGRDREWFENLLKNNKENPTIIVSHNIVDCSDTEPSSVEFSGVGEEIWKIIKKYDQVFMTVSGHYHGAGNKIYMNDNKKPVLTVLADYQFSYNGGNGFFKYAEFDEDANKIFLKTYSPYAATLSEGEKTFFDVNYMMGKGNDDVISLNFNERFDFAKKFERENNADDKKDDRIEIPWTEIKDNAEIITDNSKENLQDNLFIRSHHEKTYPVKVTSILTENNKETKNEIKKDDEKDYKNHWAEEFISKVLDKNLMDLYNGKFYPNRKSTRMELVKALAKMQNVNPKDYSEEVFKDMDKNSDENGYVIWANKKGIIYGYEDNEFKPNREITREEVAAIINRYFEKFGIERKEFKKIEFKDKSKISDWAKDEVEKAVSRGLFEGRDDGNFAPKDYITRAEISRVIVNLLS</sequence>
<dbReference type="PROSITE" id="PS51272">
    <property type="entry name" value="SLH"/>
    <property type="match status" value="3"/>
</dbReference>
<dbReference type="Gene3D" id="3.60.21.10">
    <property type="match status" value="1"/>
</dbReference>
<dbReference type="SUPFAM" id="SSF56300">
    <property type="entry name" value="Metallo-dependent phosphatases"/>
    <property type="match status" value="1"/>
</dbReference>